<evidence type="ECO:0000256" key="1">
    <source>
        <dbReference type="SAM" id="MobiDB-lite"/>
    </source>
</evidence>
<dbReference type="InterPro" id="IPR038305">
    <property type="entry name" value="HeLo_sf"/>
</dbReference>
<name>A0A1Q5SXP9_9EURO</name>
<organism evidence="3 4">
    <name type="scientific">Penicillium subrubescens</name>
    <dbReference type="NCBI Taxonomy" id="1316194"/>
    <lineage>
        <taxon>Eukaryota</taxon>
        <taxon>Fungi</taxon>
        <taxon>Dikarya</taxon>
        <taxon>Ascomycota</taxon>
        <taxon>Pezizomycotina</taxon>
        <taxon>Eurotiomycetes</taxon>
        <taxon>Eurotiomycetidae</taxon>
        <taxon>Eurotiales</taxon>
        <taxon>Aspergillaceae</taxon>
        <taxon>Penicillium</taxon>
    </lineage>
</organism>
<feature type="compositionally biased region" description="Polar residues" evidence="1">
    <location>
        <begin position="439"/>
        <end position="454"/>
    </location>
</feature>
<gene>
    <name evidence="3" type="ORF">PENSUB_12707</name>
</gene>
<evidence type="ECO:0000259" key="2">
    <source>
        <dbReference type="Pfam" id="PF14479"/>
    </source>
</evidence>
<dbReference type="Pfam" id="PF14479">
    <property type="entry name" value="HeLo"/>
    <property type="match status" value="1"/>
</dbReference>
<feature type="region of interest" description="Disordered" evidence="1">
    <location>
        <begin position="427"/>
        <end position="508"/>
    </location>
</feature>
<reference evidence="3 4" key="1">
    <citation type="submission" date="2016-10" db="EMBL/GenBank/DDBJ databases">
        <title>Genome sequence of the ascomycete fungus Penicillium subrubescens.</title>
        <authorList>
            <person name="De Vries R.P."/>
            <person name="Peng M."/>
            <person name="Dilokpimol A."/>
            <person name="Hilden K."/>
            <person name="Makela M.R."/>
            <person name="Grigoriev I."/>
            <person name="Riley R."/>
            <person name="Granchi Z."/>
        </authorList>
    </citation>
    <scope>NUCLEOTIDE SEQUENCE [LARGE SCALE GENOMIC DNA]</scope>
    <source>
        <strain evidence="3 4">CBS 132785</strain>
    </source>
</reference>
<feature type="domain" description="Prion-inhibition and propagation HeLo" evidence="2">
    <location>
        <begin position="7"/>
        <end position="71"/>
    </location>
</feature>
<feature type="region of interest" description="Disordered" evidence="1">
    <location>
        <begin position="160"/>
        <end position="214"/>
    </location>
</feature>
<keyword evidence="4" id="KW-1185">Reference proteome</keyword>
<feature type="compositionally biased region" description="Polar residues" evidence="1">
    <location>
        <begin position="185"/>
        <end position="212"/>
    </location>
</feature>
<dbReference type="Proteomes" id="UP000186955">
    <property type="component" value="Unassembled WGS sequence"/>
</dbReference>
<dbReference type="InterPro" id="IPR029498">
    <property type="entry name" value="HeLo_dom"/>
</dbReference>
<protein>
    <recommendedName>
        <fullName evidence="2">Prion-inhibition and propagation HeLo domain-containing protein</fullName>
    </recommendedName>
</protein>
<feature type="compositionally biased region" description="Basic and acidic residues" evidence="1">
    <location>
        <begin position="160"/>
        <end position="176"/>
    </location>
</feature>
<evidence type="ECO:0000313" key="4">
    <source>
        <dbReference type="Proteomes" id="UP000186955"/>
    </source>
</evidence>
<comment type="caution">
    <text evidence="3">The sequence shown here is derived from an EMBL/GenBank/DDBJ whole genome shotgun (WGS) entry which is preliminary data.</text>
</comment>
<dbReference type="Gene3D" id="1.20.120.1020">
    <property type="entry name" value="Prion-inhibition and propagation, HeLo domain"/>
    <property type="match status" value="1"/>
</dbReference>
<accession>A0A1Q5SXP9</accession>
<dbReference type="AlphaFoldDB" id="A0A1Q5SXP9"/>
<evidence type="ECO:0000313" key="3">
    <source>
        <dbReference type="EMBL" id="OKO92722.1"/>
    </source>
</evidence>
<sequence length="508" mass="58273">MPGDRAKSSLRKKTHWVIRDRKKFETRIFDAKAYIDSLQEITKNLHAHTIQHQQEIMTSGIRRIDDTRALEWLSEVCGVDYPELSDAATSKAETITQVSVAGNELQDQRAIKGFMSENDEDSDTLSLNSVITSLEDMTVTESKYELSTFRLRAKRRAKEATARGQKIQDEPEKLPYDDESEEEWNSVTTTIQNPSQQGSENRSSRVADTTKASTDEEFHEEMVAVVRWFTALSLEERDCSLLRLERQFEQYTALEEYNGGLLESSASQPEEDASDGHMADMIRAIECEEFRDEAKAILSWFRVISHAERAMTLIRLGESLFIDPYRITLSTSQKQRWFEHWSKFDTTPLDLRGWLAKQGDKEFAENPEKFMEFMIHASQLQKFREETDAPMAWFTLLPPTESAVALLRLRECLSTDLDRLILSLDPTHQNQDGKHRTSSQESGVTHQQLASEFQPTPWDELKGRSKTNIARYSNILPNPASASPSTDTEEHRQSPVPPDTALYTLEHR</sequence>
<dbReference type="EMBL" id="MNBE01000740">
    <property type="protein sequence ID" value="OKO92722.1"/>
    <property type="molecule type" value="Genomic_DNA"/>
</dbReference>
<proteinExistence type="predicted"/>